<dbReference type="AlphaFoldDB" id="A0A1S8WVA3"/>
<evidence type="ECO:0000256" key="2">
    <source>
        <dbReference type="ARBA" id="ARBA00012210"/>
    </source>
</evidence>
<evidence type="ECO:0000313" key="7">
    <source>
        <dbReference type="EMBL" id="OON18173.1"/>
    </source>
</evidence>
<keyword evidence="4" id="KW-0449">Lipoprotein</keyword>
<evidence type="ECO:0000256" key="1">
    <source>
        <dbReference type="ARBA" id="ARBA00004127"/>
    </source>
</evidence>
<sequence length="443" mass="49917">MMYNSPEVTSATICEVRHAVPTPYYRVHMGKNRFCCRGRGVHSREMSVFYLSLFLIIVVTALFFAFEVRMLTPVLSPALPLFAVVLFLYVLLTFLRTAFTDPGIIPRATEAEAEWIKISIATGDFQVDGTGNFPLNDSANSVVRSYAPGARTRQVLIRDHLMRLNFCHSCRFFRPPRASHCSTCDNCVGRWFTVDMTNVCIVFASFTCQYSIAYVYNGLAQDGLIGLIITVLGSETVLGAETTASLSCLSTPYPCILSTYLCLLSSILYCILVTFFTILTVFGLSGYHTMLVCRELSTHEDIRHFPRILRQAGHRNPFSRKNGCLNFVYILFGPLQPSLLRGWKIADEQSWPVGARGSLTGPSSMNELLFRPSITNYVVDLDQPLSIPVNIEQIPPRRVVLDFRVEERHVNLQTNELITSEWLLKPVLISSRKSCELYDVPTE</sequence>
<feature type="transmembrane region" description="Helical" evidence="6">
    <location>
        <begin position="47"/>
        <end position="66"/>
    </location>
</feature>
<dbReference type="PANTHER" id="PTHR22883">
    <property type="entry name" value="ZINC FINGER DHHC DOMAIN CONTAINING PROTEIN"/>
    <property type="match status" value="1"/>
</dbReference>
<feature type="transmembrane region" description="Helical" evidence="6">
    <location>
        <begin position="78"/>
        <end position="99"/>
    </location>
</feature>
<dbReference type="InterPro" id="IPR039859">
    <property type="entry name" value="PFA4/ZDH16/20/ERF2-like"/>
</dbReference>
<dbReference type="GO" id="GO:0019706">
    <property type="term" value="F:protein-cysteine S-palmitoyltransferase activity"/>
    <property type="evidence" value="ECO:0007669"/>
    <property type="project" value="UniProtKB-EC"/>
</dbReference>
<evidence type="ECO:0000313" key="8">
    <source>
        <dbReference type="Proteomes" id="UP000243686"/>
    </source>
</evidence>
<dbReference type="GO" id="GO:0006612">
    <property type="term" value="P:protein targeting to membrane"/>
    <property type="evidence" value="ECO:0007669"/>
    <property type="project" value="TreeGrafter"/>
</dbReference>
<accession>A0A1S8WVA3</accession>
<comment type="subcellular location">
    <subcellularLocation>
        <location evidence="1">Endomembrane system</location>
        <topology evidence="1">Multi-pass membrane protein</topology>
    </subcellularLocation>
</comment>
<dbReference type="PROSITE" id="PS50216">
    <property type="entry name" value="DHHC"/>
    <property type="match status" value="1"/>
</dbReference>
<keyword evidence="6" id="KW-0812">Transmembrane</keyword>
<keyword evidence="6" id="KW-1133">Transmembrane helix</keyword>
<gene>
    <name evidence="7" type="ORF">X801_05977</name>
</gene>
<proteinExistence type="predicted"/>
<comment type="catalytic activity">
    <reaction evidence="5">
        <text>L-cysteinyl-[protein] + hexadecanoyl-CoA = S-hexadecanoyl-L-cysteinyl-[protein] + CoA</text>
        <dbReference type="Rhea" id="RHEA:36683"/>
        <dbReference type="Rhea" id="RHEA-COMP:10131"/>
        <dbReference type="Rhea" id="RHEA-COMP:11032"/>
        <dbReference type="ChEBI" id="CHEBI:29950"/>
        <dbReference type="ChEBI" id="CHEBI:57287"/>
        <dbReference type="ChEBI" id="CHEBI:57379"/>
        <dbReference type="ChEBI" id="CHEBI:74151"/>
        <dbReference type="EC" id="2.3.1.225"/>
    </reaction>
</comment>
<name>A0A1S8WVA3_OPIVI</name>
<evidence type="ECO:0000256" key="5">
    <source>
        <dbReference type="ARBA" id="ARBA00048048"/>
    </source>
</evidence>
<dbReference type="GO" id="GO:0005794">
    <property type="term" value="C:Golgi apparatus"/>
    <property type="evidence" value="ECO:0007669"/>
    <property type="project" value="TreeGrafter"/>
</dbReference>
<protein>
    <recommendedName>
        <fullName evidence="2">protein S-acyltransferase</fullName>
        <ecNumber evidence="2">2.3.1.225</ecNumber>
    </recommendedName>
</protein>
<keyword evidence="8" id="KW-1185">Reference proteome</keyword>
<dbReference type="EC" id="2.3.1.225" evidence="2"/>
<reference evidence="7 8" key="1">
    <citation type="submission" date="2015-03" db="EMBL/GenBank/DDBJ databases">
        <title>Draft genome of the nematode, Opisthorchis viverrini.</title>
        <authorList>
            <person name="Mitreva M."/>
        </authorList>
    </citation>
    <scope>NUCLEOTIDE SEQUENCE [LARGE SCALE GENOMIC DNA]</scope>
    <source>
        <strain evidence="7">Khon Kaen</strain>
    </source>
</reference>
<dbReference type="Proteomes" id="UP000243686">
    <property type="component" value="Unassembled WGS sequence"/>
</dbReference>
<evidence type="ECO:0000256" key="6">
    <source>
        <dbReference type="SAM" id="Phobius"/>
    </source>
</evidence>
<dbReference type="EMBL" id="KV894459">
    <property type="protein sequence ID" value="OON18173.1"/>
    <property type="molecule type" value="Genomic_DNA"/>
</dbReference>
<evidence type="ECO:0000256" key="3">
    <source>
        <dbReference type="ARBA" id="ARBA00023139"/>
    </source>
</evidence>
<dbReference type="PANTHER" id="PTHR22883:SF43">
    <property type="entry name" value="PALMITOYLTRANSFERASE APP"/>
    <property type="match status" value="1"/>
</dbReference>
<evidence type="ECO:0000256" key="4">
    <source>
        <dbReference type="ARBA" id="ARBA00023288"/>
    </source>
</evidence>
<keyword evidence="6" id="KW-0472">Membrane</keyword>
<dbReference type="GO" id="GO:0005783">
    <property type="term" value="C:endoplasmic reticulum"/>
    <property type="evidence" value="ECO:0007669"/>
    <property type="project" value="TreeGrafter"/>
</dbReference>
<feature type="transmembrane region" description="Helical" evidence="6">
    <location>
        <begin position="260"/>
        <end position="284"/>
    </location>
</feature>
<organism evidence="7 8">
    <name type="scientific">Opisthorchis viverrini</name>
    <name type="common">Southeast Asian liver fluke</name>
    <dbReference type="NCBI Taxonomy" id="6198"/>
    <lineage>
        <taxon>Eukaryota</taxon>
        <taxon>Metazoa</taxon>
        <taxon>Spiralia</taxon>
        <taxon>Lophotrochozoa</taxon>
        <taxon>Platyhelminthes</taxon>
        <taxon>Trematoda</taxon>
        <taxon>Digenea</taxon>
        <taxon>Opisthorchiida</taxon>
        <taxon>Opisthorchiata</taxon>
        <taxon>Opisthorchiidae</taxon>
        <taxon>Opisthorchis</taxon>
    </lineage>
</organism>
<feature type="non-terminal residue" evidence="7">
    <location>
        <position position="443"/>
    </location>
</feature>
<keyword evidence="3" id="KW-0564">Palmitate</keyword>